<evidence type="ECO:0000313" key="8">
    <source>
        <dbReference type="EMBL" id="OGE46542.1"/>
    </source>
</evidence>
<dbReference type="InterPro" id="IPR008906">
    <property type="entry name" value="HATC_C_dom"/>
</dbReference>
<evidence type="ECO:0000256" key="5">
    <source>
        <dbReference type="ARBA" id="ARBA00023242"/>
    </source>
</evidence>
<dbReference type="InterPro" id="IPR012337">
    <property type="entry name" value="RNaseH-like_sf"/>
</dbReference>
<name>A0A1F5L181_PENAI</name>
<feature type="region of interest" description="Disordered" evidence="6">
    <location>
        <begin position="696"/>
        <end position="775"/>
    </location>
</feature>
<evidence type="ECO:0000256" key="4">
    <source>
        <dbReference type="ARBA" id="ARBA00022833"/>
    </source>
</evidence>
<evidence type="ECO:0000313" key="9">
    <source>
        <dbReference type="EMBL" id="OGE46750.1"/>
    </source>
</evidence>
<dbReference type="PANTHER" id="PTHR46481:SF10">
    <property type="entry name" value="ZINC FINGER BED DOMAIN-CONTAINING PROTEIN 39"/>
    <property type="match status" value="1"/>
</dbReference>
<keyword evidence="2" id="KW-0479">Metal-binding</keyword>
<evidence type="ECO:0000256" key="2">
    <source>
        <dbReference type="ARBA" id="ARBA00022723"/>
    </source>
</evidence>
<gene>
    <name evidence="9" type="ORF">PENARI_c121G00950</name>
    <name evidence="8" type="ORF">PENARI_c199G04687</name>
</gene>
<dbReference type="InterPro" id="IPR052035">
    <property type="entry name" value="ZnF_BED_domain_contain"/>
</dbReference>
<reference evidence="9 10" key="1">
    <citation type="journal article" date="2016" name="Sci. Rep.">
        <title>Penicillium arizonense, a new, genome sequenced fungal species, reveals a high chemical diversity in secreted metabolites.</title>
        <authorList>
            <person name="Grijseels S."/>
            <person name="Nielsen J.C."/>
            <person name="Randelovic M."/>
            <person name="Nielsen J."/>
            <person name="Nielsen K.F."/>
            <person name="Workman M."/>
            <person name="Frisvad J.C."/>
        </authorList>
    </citation>
    <scope>NUCLEOTIDE SEQUENCE [LARGE SCALE GENOMIC DNA]</scope>
    <source>
        <strain evidence="9 10">CBS 141311</strain>
    </source>
</reference>
<evidence type="ECO:0000256" key="6">
    <source>
        <dbReference type="SAM" id="MobiDB-lite"/>
    </source>
</evidence>
<comment type="caution">
    <text evidence="9">The sequence shown here is derived from an EMBL/GenBank/DDBJ whole genome shotgun (WGS) entry which is preliminary data.</text>
</comment>
<dbReference type="SUPFAM" id="SSF53098">
    <property type="entry name" value="Ribonuclease H-like"/>
    <property type="match status" value="1"/>
</dbReference>
<keyword evidence="5" id="KW-0539">Nucleus</keyword>
<organism evidence="9 10">
    <name type="scientific">Penicillium arizonense</name>
    <dbReference type="NCBI Taxonomy" id="1835702"/>
    <lineage>
        <taxon>Eukaryota</taxon>
        <taxon>Fungi</taxon>
        <taxon>Dikarya</taxon>
        <taxon>Ascomycota</taxon>
        <taxon>Pezizomycotina</taxon>
        <taxon>Eurotiomycetes</taxon>
        <taxon>Eurotiomycetidae</taxon>
        <taxon>Eurotiales</taxon>
        <taxon>Aspergillaceae</taxon>
        <taxon>Penicillium</taxon>
    </lineage>
</organism>
<dbReference type="PANTHER" id="PTHR46481">
    <property type="entry name" value="ZINC FINGER BED DOMAIN-CONTAINING PROTEIN 4"/>
    <property type="match status" value="1"/>
</dbReference>
<evidence type="ECO:0000256" key="3">
    <source>
        <dbReference type="ARBA" id="ARBA00022771"/>
    </source>
</evidence>
<proteinExistence type="predicted"/>
<dbReference type="Pfam" id="PF05699">
    <property type="entry name" value="Dimer_Tnp_hAT"/>
    <property type="match status" value="1"/>
</dbReference>
<evidence type="ECO:0000256" key="1">
    <source>
        <dbReference type="ARBA" id="ARBA00004123"/>
    </source>
</evidence>
<accession>A0A1F5L181</accession>
<dbReference type="EMBL" id="LXJU01000121">
    <property type="protein sequence ID" value="OGE46750.1"/>
    <property type="molecule type" value="Genomic_DNA"/>
</dbReference>
<feature type="domain" description="HAT C-terminal dimerisation" evidence="7">
    <location>
        <begin position="612"/>
        <end position="684"/>
    </location>
</feature>
<evidence type="ECO:0000313" key="10">
    <source>
        <dbReference type="Proteomes" id="UP000177622"/>
    </source>
</evidence>
<dbReference type="RefSeq" id="XP_022482218.1">
    <property type="nucleotide sequence ID" value="XM_022637925.1"/>
</dbReference>
<keyword evidence="3" id="KW-0863">Zinc-finger</keyword>
<dbReference type="OrthoDB" id="2677621at2759"/>
<evidence type="ECO:0000259" key="7">
    <source>
        <dbReference type="Pfam" id="PF05699"/>
    </source>
</evidence>
<dbReference type="GO" id="GO:0008270">
    <property type="term" value="F:zinc ion binding"/>
    <property type="evidence" value="ECO:0007669"/>
    <property type="project" value="UniProtKB-KW"/>
</dbReference>
<keyword evidence="10" id="KW-1185">Reference proteome</keyword>
<dbReference type="GO" id="GO:0046983">
    <property type="term" value="F:protein dimerization activity"/>
    <property type="evidence" value="ECO:0007669"/>
    <property type="project" value="InterPro"/>
</dbReference>
<dbReference type="Proteomes" id="UP000177622">
    <property type="component" value="Unassembled WGS sequence"/>
</dbReference>
<protein>
    <recommendedName>
        <fullName evidence="7">HAT C-terminal dimerisation domain-containing protein</fullName>
    </recommendedName>
</protein>
<dbReference type="GeneID" id="34582659"/>
<comment type="subcellular location">
    <subcellularLocation>
        <location evidence="1">Nucleus</location>
    </subcellularLocation>
</comment>
<keyword evidence="4" id="KW-0862">Zinc</keyword>
<dbReference type="AlphaFoldDB" id="A0A1F5L181"/>
<feature type="non-terminal residue" evidence="9">
    <location>
        <position position="1"/>
    </location>
</feature>
<dbReference type="EMBL" id="LXJU01000199">
    <property type="protein sequence ID" value="OGE46542.1"/>
    <property type="molecule type" value="Genomic_DNA"/>
</dbReference>
<sequence>YRGLRYVFPRMQSIDSHLRNDLQSFAGHSRIVALEARPRSPSANLTRFAPDRRHWVLYETAQEHEFLSWWLETEYGQQLTKNGQYKFRWSTESRCSEVWRQFDQVAELRSKEKVSVSAVTLGPIQEGRAVFPRERSRFTKAQLKEQLLRTITSANLPFGLTEEPTFRELLNLVYAGPQILELPSSNQLRQHLHDVANTYQESQLQDLAGDSKVSIALCCWKSPLGHDFLATTAYYFDKEWSYREVLLGFELLRRPETGTDPGDQLLALIRNKGLLGRVFSVTIDYRVDENLVLPLQEKLISSGGISRLQCFVGVPGTVQAIQLCLRRYIENITSSPERERVENVRAISHVNGWTEPSDGEEIMCVLEKIRSFAKFVNETPGKRDEFSCLQPPGIRLLPLDDANARWNSVFLMLKRASRLRRFIDQYCQERGNLRYKLTNTDWRKVDYVVQLTMPFIQFTTALLASKEATVHKVCFVFKILMTHIDQSAEILRRKSAPWKRTLLEASLVMKMELGEVYEKTFQDFGVMYGTGTFVAPQYKVSAFDGASSWQGLGHPERHIEYLRIFHLQYRPQMPTSLSCVNGLSCSPQLLGLDRLLHPLAGLAGSSRSGQDEVDQYLREDVVNISPCAYWKDHQHEWPVLTRLARDLLSIPATGAGTERLFTVAQKICHAHGEYFDESTIQDLVMYAYSEESETGKQLISRVERNKASNEEWEEFETEAERPEPISEDEWSPAEARIDERPEDDENSEADTVILESAPTDDLGQNMADEGEEDSFLPTPVTRLINSIRRRFSGRTTVI</sequence>
<dbReference type="GO" id="GO:0005634">
    <property type="term" value="C:nucleus"/>
    <property type="evidence" value="ECO:0007669"/>
    <property type="project" value="UniProtKB-SubCell"/>
</dbReference>